<dbReference type="InterPro" id="IPR053279">
    <property type="entry name" value="EMC_subunit"/>
</dbReference>
<keyword evidence="4" id="KW-1133">Transmembrane helix</keyword>
<gene>
    <name evidence="6" type="ORF">GQ43DRAFT_439257</name>
</gene>
<dbReference type="EMBL" id="ML993918">
    <property type="protein sequence ID" value="KAF2202958.1"/>
    <property type="molecule type" value="Genomic_DNA"/>
</dbReference>
<evidence type="ECO:0000256" key="4">
    <source>
        <dbReference type="ARBA" id="ARBA00022989"/>
    </source>
</evidence>
<reference evidence="6" key="1">
    <citation type="journal article" date="2020" name="Stud. Mycol.">
        <title>101 Dothideomycetes genomes: a test case for predicting lifestyles and emergence of pathogens.</title>
        <authorList>
            <person name="Haridas S."/>
            <person name="Albert R."/>
            <person name="Binder M."/>
            <person name="Bloem J."/>
            <person name="Labutti K."/>
            <person name="Salamov A."/>
            <person name="Andreopoulos B."/>
            <person name="Baker S."/>
            <person name="Barry K."/>
            <person name="Bills G."/>
            <person name="Bluhm B."/>
            <person name="Cannon C."/>
            <person name="Castanera R."/>
            <person name="Culley D."/>
            <person name="Daum C."/>
            <person name="Ezra D."/>
            <person name="Gonzalez J."/>
            <person name="Henrissat B."/>
            <person name="Kuo A."/>
            <person name="Liang C."/>
            <person name="Lipzen A."/>
            <person name="Lutzoni F."/>
            <person name="Magnuson J."/>
            <person name="Mondo S."/>
            <person name="Nolan M."/>
            <person name="Ohm R."/>
            <person name="Pangilinan J."/>
            <person name="Park H.-J."/>
            <person name="Ramirez L."/>
            <person name="Alfaro M."/>
            <person name="Sun H."/>
            <person name="Tritt A."/>
            <person name="Yoshinaga Y."/>
            <person name="Zwiers L.-H."/>
            <person name="Turgeon B."/>
            <person name="Goodwin S."/>
            <person name="Spatafora J."/>
            <person name="Crous P."/>
            <person name="Grigoriev I."/>
        </authorList>
    </citation>
    <scope>NUCLEOTIDE SEQUENCE</scope>
    <source>
        <strain evidence="6">ATCC 74209</strain>
    </source>
</reference>
<evidence type="ECO:0000256" key="2">
    <source>
        <dbReference type="ARBA" id="ARBA00006109"/>
    </source>
</evidence>
<organism evidence="6 7">
    <name type="scientific">Delitschia confertaspora ATCC 74209</name>
    <dbReference type="NCBI Taxonomy" id="1513339"/>
    <lineage>
        <taxon>Eukaryota</taxon>
        <taxon>Fungi</taxon>
        <taxon>Dikarya</taxon>
        <taxon>Ascomycota</taxon>
        <taxon>Pezizomycotina</taxon>
        <taxon>Dothideomycetes</taxon>
        <taxon>Pleosporomycetidae</taxon>
        <taxon>Pleosporales</taxon>
        <taxon>Delitschiaceae</taxon>
        <taxon>Delitschia</taxon>
    </lineage>
</organism>
<dbReference type="PANTHER" id="PTHR28144:SF1">
    <property type="entry name" value="ER MEMBRANE PROTEIN COMPLEX SUBUNIT 5"/>
    <property type="match status" value="1"/>
</dbReference>
<dbReference type="AlphaFoldDB" id="A0A9P4MX94"/>
<sequence length="148" mass="15994">MPFLAAVLNTMGLVFLTHAIYSTHEHHSLTASSPYKTSTTAIPSFPSIPLDILIELLASTLALLTGIVLSSPALKPIQWSTWSSSLSRSGRKSEGKYTKENIEVLGEGDPFQFLGLDSVREGEGRRGFWDGRGARGEYVGWVKAGGKA</sequence>
<keyword evidence="3" id="KW-0812">Transmembrane</keyword>
<comment type="subcellular location">
    <subcellularLocation>
        <location evidence="1">Endomembrane system</location>
        <topology evidence="1">Multi-pass membrane protein</topology>
    </subcellularLocation>
</comment>
<name>A0A9P4MX94_9PLEO</name>
<evidence type="ECO:0000313" key="6">
    <source>
        <dbReference type="EMBL" id="KAF2202958.1"/>
    </source>
</evidence>
<evidence type="ECO:0000256" key="3">
    <source>
        <dbReference type="ARBA" id="ARBA00022692"/>
    </source>
</evidence>
<evidence type="ECO:0000313" key="7">
    <source>
        <dbReference type="Proteomes" id="UP000799536"/>
    </source>
</evidence>
<dbReference type="GO" id="GO:0072546">
    <property type="term" value="C:EMC complex"/>
    <property type="evidence" value="ECO:0007669"/>
    <property type="project" value="TreeGrafter"/>
</dbReference>
<dbReference type="InterPro" id="IPR018937">
    <property type="entry name" value="MMgT"/>
</dbReference>
<evidence type="ECO:0000256" key="5">
    <source>
        <dbReference type="ARBA" id="ARBA00023136"/>
    </source>
</evidence>
<comment type="similarity">
    <text evidence="2">Belongs to the membrane magnesium transporter (TC 1.A.67) family.</text>
</comment>
<protein>
    <recommendedName>
        <fullName evidence="8">Magnesium transporter</fullName>
    </recommendedName>
</protein>
<dbReference type="Proteomes" id="UP000799536">
    <property type="component" value="Unassembled WGS sequence"/>
</dbReference>
<keyword evidence="5" id="KW-0472">Membrane</keyword>
<dbReference type="OrthoDB" id="44756at2759"/>
<comment type="caution">
    <text evidence="6">The sequence shown here is derived from an EMBL/GenBank/DDBJ whole genome shotgun (WGS) entry which is preliminary data.</text>
</comment>
<keyword evidence="7" id="KW-1185">Reference proteome</keyword>
<evidence type="ECO:0000256" key="1">
    <source>
        <dbReference type="ARBA" id="ARBA00004127"/>
    </source>
</evidence>
<dbReference type="PANTHER" id="PTHR28144">
    <property type="entry name" value="ER MEMBRANE PROTEIN COMPLEX SUBUNIT 5"/>
    <property type="match status" value="1"/>
</dbReference>
<evidence type="ECO:0008006" key="8">
    <source>
        <dbReference type="Google" id="ProtNLM"/>
    </source>
</evidence>
<dbReference type="Pfam" id="PF10270">
    <property type="entry name" value="MMgT"/>
    <property type="match status" value="1"/>
</dbReference>
<dbReference type="GO" id="GO:0034975">
    <property type="term" value="P:protein folding in endoplasmic reticulum"/>
    <property type="evidence" value="ECO:0007669"/>
    <property type="project" value="TreeGrafter"/>
</dbReference>
<proteinExistence type="inferred from homology"/>
<accession>A0A9P4MX94</accession>